<reference evidence="1" key="1">
    <citation type="journal article" date="2013" name="J. Plant Res.">
        <title>Effect of fungi and light on seed germination of three Opuntia species from semiarid lands of central Mexico.</title>
        <authorList>
            <person name="Delgado-Sanchez P."/>
            <person name="Jimenez-Bremont J.F."/>
            <person name="Guerrero-Gonzalez Mde L."/>
            <person name="Flores J."/>
        </authorList>
    </citation>
    <scope>NUCLEOTIDE SEQUENCE</scope>
    <source>
        <tissue evidence="1">Cladode</tissue>
    </source>
</reference>
<name>A0A7C9EI15_OPUST</name>
<organism evidence="1">
    <name type="scientific">Opuntia streptacantha</name>
    <name type="common">Prickly pear cactus</name>
    <name type="synonym">Opuntia cardona</name>
    <dbReference type="NCBI Taxonomy" id="393608"/>
    <lineage>
        <taxon>Eukaryota</taxon>
        <taxon>Viridiplantae</taxon>
        <taxon>Streptophyta</taxon>
        <taxon>Embryophyta</taxon>
        <taxon>Tracheophyta</taxon>
        <taxon>Spermatophyta</taxon>
        <taxon>Magnoliopsida</taxon>
        <taxon>eudicotyledons</taxon>
        <taxon>Gunneridae</taxon>
        <taxon>Pentapetalae</taxon>
        <taxon>Caryophyllales</taxon>
        <taxon>Cactineae</taxon>
        <taxon>Cactaceae</taxon>
        <taxon>Opuntioideae</taxon>
        <taxon>Opuntia</taxon>
    </lineage>
</organism>
<proteinExistence type="predicted"/>
<reference evidence="1" key="2">
    <citation type="submission" date="2020-07" db="EMBL/GenBank/DDBJ databases">
        <authorList>
            <person name="Vera ALvarez R."/>
            <person name="Arias-Moreno D.M."/>
            <person name="Jimenez-Jacinto V."/>
            <person name="Jimenez-Bremont J.F."/>
            <person name="Swaminathan K."/>
            <person name="Moose S.P."/>
            <person name="Guerrero-Gonzalez M.L."/>
            <person name="Marino-Ramirez L."/>
            <person name="Landsman D."/>
            <person name="Rodriguez-Kessler M."/>
            <person name="Delgado-Sanchez P."/>
        </authorList>
    </citation>
    <scope>NUCLEOTIDE SEQUENCE</scope>
    <source>
        <tissue evidence="1">Cladode</tissue>
    </source>
</reference>
<accession>A0A7C9EI15</accession>
<dbReference type="AlphaFoldDB" id="A0A7C9EI15"/>
<dbReference type="EMBL" id="GISG01212307">
    <property type="protein sequence ID" value="MBA4661464.1"/>
    <property type="molecule type" value="Transcribed_RNA"/>
</dbReference>
<evidence type="ECO:0000313" key="1">
    <source>
        <dbReference type="EMBL" id="MBA4661464.1"/>
    </source>
</evidence>
<sequence>MGETKAISNKSLCPLGSNLSAFSYLNMAPLWSCFWKGLLRPSSSSAMLIRMTVSLTNTFELRYEVLFGSEGVLPYCEAVPFSFETSGFFFQLATRLLIRQ</sequence>
<protein>
    <submittedName>
        <fullName evidence="1">Uncharacterized protein</fullName>
    </submittedName>
</protein>